<organism evidence="5 6">
    <name type="scientific">Mycena belliarum</name>
    <dbReference type="NCBI Taxonomy" id="1033014"/>
    <lineage>
        <taxon>Eukaryota</taxon>
        <taxon>Fungi</taxon>
        <taxon>Dikarya</taxon>
        <taxon>Basidiomycota</taxon>
        <taxon>Agaricomycotina</taxon>
        <taxon>Agaricomycetes</taxon>
        <taxon>Agaricomycetidae</taxon>
        <taxon>Agaricales</taxon>
        <taxon>Marasmiineae</taxon>
        <taxon>Mycenaceae</taxon>
        <taxon>Mycena</taxon>
    </lineage>
</organism>
<keyword evidence="2" id="KW-0862">Zinc</keyword>
<feature type="region of interest" description="Disordered" evidence="3">
    <location>
        <begin position="25"/>
        <end position="56"/>
    </location>
</feature>
<accession>A0AAD6UG16</accession>
<dbReference type="Gene3D" id="3.30.60.20">
    <property type="match status" value="1"/>
</dbReference>
<evidence type="ECO:0000256" key="2">
    <source>
        <dbReference type="ARBA" id="ARBA00022833"/>
    </source>
</evidence>
<evidence type="ECO:0000313" key="6">
    <source>
        <dbReference type="Proteomes" id="UP001222325"/>
    </source>
</evidence>
<name>A0AAD6UG16_9AGAR</name>
<evidence type="ECO:0000313" key="5">
    <source>
        <dbReference type="EMBL" id="KAJ7097901.1"/>
    </source>
</evidence>
<feature type="compositionally biased region" description="Polar residues" evidence="3">
    <location>
        <begin position="30"/>
        <end position="45"/>
    </location>
</feature>
<dbReference type="InterPro" id="IPR046349">
    <property type="entry name" value="C1-like_sf"/>
</dbReference>
<keyword evidence="1" id="KW-0479">Metal-binding</keyword>
<feature type="region of interest" description="Disordered" evidence="3">
    <location>
        <begin position="168"/>
        <end position="207"/>
    </location>
</feature>
<dbReference type="InterPro" id="IPR002219">
    <property type="entry name" value="PKC_DAG/PE"/>
</dbReference>
<dbReference type="Proteomes" id="UP001222325">
    <property type="component" value="Unassembled WGS sequence"/>
</dbReference>
<proteinExistence type="predicted"/>
<feature type="domain" description="Phorbol-ester/DAG-type" evidence="4">
    <location>
        <begin position="582"/>
        <end position="633"/>
    </location>
</feature>
<feature type="compositionally biased region" description="Polar residues" evidence="3">
    <location>
        <begin position="172"/>
        <end position="190"/>
    </location>
</feature>
<evidence type="ECO:0000259" key="4">
    <source>
        <dbReference type="PROSITE" id="PS50081"/>
    </source>
</evidence>
<dbReference type="PROSITE" id="PS50081">
    <property type="entry name" value="ZF_DAG_PE_2"/>
    <property type="match status" value="1"/>
</dbReference>
<dbReference type="PROSITE" id="PS00479">
    <property type="entry name" value="ZF_DAG_PE_1"/>
    <property type="match status" value="1"/>
</dbReference>
<dbReference type="SUPFAM" id="SSF57889">
    <property type="entry name" value="Cysteine-rich domain"/>
    <property type="match status" value="1"/>
</dbReference>
<gene>
    <name evidence="5" type="ORF">B0H15DRAFT_901800</name>
</gene>
<dbReference type="CDD" id="cd00029">
    <property type="entry name" value="C1"/>
    <property type="match status" value="1"/>
</dbReference>
<comment type="caution">
    <text evidence="5">The sequence shown here is derived from an EMBL/GenBank/DDBJ whole genome shotgun (WGS) entry which is preliminary data.</text>
</comment>
<evidence type="ECO:0000256" key="1">
    <source>
        <dbReference type="ARBA" id="ARBA00022723"/>
    </source>
</evidence>
<sequence length="2284" mass="253645">MDHTMNRLPDIQTADLGQYQMSVEIPSPRTPTATSVPSLRVSTSDPPRLSEKLQSTKNRIRDESRKLLQHILNQLRSRTSPPLVYDAFSTVKNETAANSFAIIAETVRGVVKLRTGPTPLPPTAPADDDVDEDEGRVFSTDSTLELMTQLRDVLVISASQGWQIFDEGSVPETRTSGNKSPFRLSRNSLQPSGRRSRSPSPAAAGTSPELLSQCISVLASVVLEDCRFQTRFPRPSRPPNSLQALVLDVSQFLIHTHRHDPKIVSDIGLALIPAFSTFQPEMHARLLAFFEDGVIRGILEDLGRARGSTIDSRSLGAGVTLNDVHTPGVISIRVDQAQDSDEGSSEPTGPYGWLPWSSASTNNLSLHSTNTPFQAKSVYCLAALVPPLLAAVLETVNIASQNETRVDVLHRFYRLIDLIVTAKPDAYLDILEVAAYHPQAKHAALSVISTFWPKAIGHLVVGKSLPLTSYMHSGLNKSKTRLTRDHPNTHQFAPWHFSQPAIPSSASSQNCCHSCTTPILGFGLICPFCMCAVHFGCYDYPEGSHLVPYTSDKNIQRVASFRFSLVLCNRLGGEMNDTAENGHTFRSVNIFTLCLCFVCQQPLWGCIAQALRCASCMQFAHSSCLLSGGLPRCNGDATVIDSRSITIDWSALRRSCNDYYSDILCLTKDQLGTRSHEEISTFFAVLWTQIQIMTNGVASGSIEIMQSGKSAAHAKDHKVDDFELHRVSAWCEALLLSGNLRLSIAMGDYLEQTKQQRQTHGIMYNWSTLVYIASTIKSPYPIPMAASNLLNVAQPEALTDETDISLSHPFELVSVAHLRDILGYELLIHSDSAARLLLSHLHHLGFFDREDMGYNLLDEGIRQDTMCVFPIPLGLDLSTNVETLVAAVEACLTDLDLSVNEAGFLLLTRKLWPNGMATEYSLKRLMRIVITWILAEDDNLATILRDYLANQKTLPGIRTTTDPLPWPSSQFSRSAPASSINNGGDYVASRRALLTRYAMKWLSEMHDADPAQYGVFIYEICVEASQEGTADVDIIKIPSHEDQKHRFADSSDRLLRFIMRLSQANGVVFSVFDTLFLRWLEHVSAMDVFSQPMASLYRLFPRESDPAQRFSIALDSTIAEGVGSTPLDPWRVVTDTGSQSGEGFTRSLQWLCAFARSGVDVPVSIFERFSLLAIELHASLSDSVLLVNALMASTWLKATARNQLEKIIASLHSRLLSHTLECLAASVHLDLVLDFIRKSLGTCLLLYGSDRTRIVELDLIMEKEIDDLPSRRKLNVRGGAVTDPIVIHPDLMKALEHYCTAKVDDVSCLTAKFLNTFLNDTPFLESYEVDNFVLRNGRMLAQCAWQYYDIQRHEISAIRASFLLRTVVVDSQPLQELLHDWLLPSTRWELRLLAVIRLFRIILDVTSPAFNIEGRQWRSSIIEVFYRYFFALWADEKEEIRLIVDTFASGLLPAHLHTISLCWTEALATAPIAERVKLVSFLLQLRPYFPTWQVLAWDVIIDTLSEDEYDQRNNDVALSTAHLSLYGLSSSKDEVGVQSSNTDPDLAILRGSILLLSLQMIADGIAINPFDLQKIKASLSKALGFADITVTPSNNGQTFDVQFGDAQHIPDASLPCVNELLSVLDAPYVINIEPPGVEPVSSTFLVGSTFVDVSLNLFCTGDLLSLPILTLKSMVESLGVIIYKHDFEHKRTKHLQPTLRRAVSRALELMLDDISYEVRQLALSVTQAFIKRWPAYTGSIVYSSIEQVTKLITLQSHNSQDALVAQAKSFIETTITAYANNGFVVNLFKRRLDRNVFHVLKEIADANARLSPPPAESLRDILLRDTLPRALENDHTTFQIVLNNLQTFIESVHHQGYNTDLMIFVGQQLTLLIRRALELAGEGVLVEPAPLLLIPAILIQHNKANSREMLACVDTILRGALHRLDVDTTTLSRLLHVTASLYRKSHPGDSGGPTNPVILAIFEMLAETLRLKTRTLPATLRAMLEIIGTPLDHTGTTTPATMHQNLSMGLVDYGFYYLQQHMWTDIQSENDFYASLAVGKMILQAAAYNNSIYGRISEPAERSSGRPGLGVRSWNLLILAVLLEGKQMAPMFDLLAAFSTTHHAVLRAYTQSAISPSESATTDINHAYIAIKLWLLLAQRISPTDTGGNATALMVWNELWPPFEAMIGILEADFQMGMSMTTASLTWSTVADLFIFLRCLRTPLALETWSQIAILKRLHIQGFPSLLTVPLQLSRALKILSDPPTDIGFDILVNQAVKDVVAAEKVRVLEARRLGDASRVAQGR</sequence>
<evidence type="ECO:0000256" key="3">
    <source>
        <dbReference type="SAM" id="MobiDB-lite"/>
    </source>
</evidence>
<dbReference type="EMBL" id="JARJCN010000009">
    <property type="protein sequence ID" value="KAJ7097901.1"/>
    <property type="molecule type" value="Genomic_DNA"/>
</dbReference>
<keyword evidence="6" id="KW-1185">Reference proteome</keyword>
<protein>
    <recommendedName>
        <fullName evidence="4">Phorbol-ester/DAG-type domain-containing protein</fullName>
    </recommendedName>
</protein>
<dbReference type="GO" id="GO:0046872">
    <property type="term" value="F:metal ion binding"/>
    <property type="evidence" value="ECO:0007669"/>
    <property type="project" value="UniProtKB-KW"/>
</dbReference>
<reference evidence="5" key="1">
    <citation type="submission" date="2023-03" db="EMBL/GenBank/DDBJ databases">
        <title>Massive genome expansion in bonnet fungi (Mycena s.s.) driven by repeated elements and novel gene families across ecological guilds.</title>
        <authorList>
            <consortium name="Lawrence Berkeley National Laboratory"/>
            <person name="Harder C.B."/>
            <person name="Miyauchi S."/>
            <person name="Viragh M."/>
            <person name="Kuo A."/>
            <person name="Thoen E."/>
            <person name="Andreopoulos B."/>
            <person name="Lu D."/>
            <person name="Skrede I."/>
            <person name="Drula E."/>
            <person name="Henrissat B."/>
            <person name="Morin E."/>
            <person name="Kohler A."/>
            <person name="Barry K."/>
            <person name="LaButti K."/>
            <person name="Morin E."/>
            <person name="Salamov A."/>
            <person name="Lipzen A."/>
            <person name="Mereny Z."/>
            <person name="Hegedus B."/>
            <person name="Baldrian P."/>
            <person name="Stursova M."/>
            <person name="Weitz H."/>
            <person name="Taylor A."/>
            <person name="Grigoriev I.V."/>
            <person name="Nagy L.G."/>
            <person name="Martin F."/>
            <person name="Kauserud H."/>
        </authorList>
    </citation>
    <scope>NUCLEOTIDE SEQUENCE</scope>
    <source>
        <strain evidence="5">CBHHK173m</strain>
    </source>
</reference>
<feature type="region of interest" description="Disordered" evidence="3">
    <location>
        <begin position="114"/>
        <end position="134"/>
    </location>
</feature>